<name>A0A0A9BMC5_ARUDO</name>
<accession>A0A0A9BMC5</accession>
<reference evidence="1" key="1">
    <citation type="submission" date="2014-09" db="EMBL/GenBank/DDBJ databases">
        <authorList>
            <person name="Magalhaes I.L.F."/>
            <person name="Oliveira U."/>
            <person name="Santos F.R."/>
            <person name="Vidigal T.H.D.A."/>
            <person name="Brescovit A.D."/>
            <person name="Santos A.J."/>
        </authorList>
    </citation>
    <scope>NUCLEOTIDE SEQUENCE</scope>
    <source>
        <tissue evidence="1">Shoot tissue taken approximately 20 cm above the soil surface</tissue>
    </source>
</reference>
<organism evidence="1">
    <name type="scientific">Arundo donax</name>
    <name type="common">Giant reed</name>
    <name type="synonym">Donax arundinaceus</name>
    <dbReference type="NCBI Taxonomy" id="35708"/>
    <lineage>
        <taxon>Eukaryota</taxon>
        <taxon>Viridiplantae</taxon>
        <taxon>Streptophyta</taxon>
        <taxon>Embryophyta</taxon>
        <taxon>Tracheophyta</taxon>
        <taxon>Spermatophyta</taxon>
        <taxon>Magnoliopsida</taxon>
        <taxon>Liliopsida</taxon>
        <taxon>Poales</taxon>
        <taxon>Poaceae</taxon>
        <taxon>PACMAD clade</taxon>
        <taxon>Arundinoideae</taxon>
        <taxon>Arundineae</taxon>
        <taxon>Arundo</taxon>
    </lineage>
</organism>
<dbReference type="AlphaFoldDB" id="A0A0A9BMC5"/>
<protein>
    <submittedName>
        <fullName evidence="1">Uncharacterized protein</fullName>
    </submittedName>
</protein>
<reference evidence="1" key="2">
    <citation type="journal article" date="2015" name="Data Brief">
        <title>Shoot transcriptome of the giant reed, Arundo donax.</title>
        <authorList>
            <person name="Barrero R.A."/>
            <person name="Guerrero F.D."/>
            <person name="Moolhuijzen P."/>
            <person name="Goolsby J.A."/>
            <person name="Tidwell J."/>
            <person name="Bellgard S.E."/>
            <person name="Bellgard M.I."/>
        </authorList>
    </citation>
    <scope>NUCLEOTIDE SEQUENCE</scope>
    <source>
        <tissue evidence="1">Shoot tissue taken approximately 20 cm above the soil surface</tissue>
    </source>
</reference>
<dbReference type="EMBL" id="GBRH01235510">
    <property type="protein sequence ID" value="JAD62385.1"/>
    <property type="molecule type" value="Transcribed_RNA"/>
</dbReference>
<evidence type="ECO:0000313" key="1">
    <source>
        <dbReference type="EMBL" id="JAD62385.1"/>
    </source>
</evidence>
<proteinExistence type="predicted"/>
<sequence>MYIIFFQAYIMQIVLFACHHKYLLPSFFQESTHTSVTSPMSRINFYYINKNHNYK</sequence>